<dbReference type="AlphaFoldDB" id="A0A932HVT9"/>
<evidence type="ECO:0000313" key="3">
    <source>
        <dbReference type="EMBL" id="MBI3126614.1"/>
    </source>
</evidence>
<evidence type="ECO:0000313" key="4">
    <source>
        <dbReference type="Proteomes" id="UP000782312"/>
    </source>
</evidence>
<dbReference type="Proteomes" id="UP000782312">
    <property type="component" value="Unassembled WGS sequence"/>
</dbReference>
<proteinExistence type="predicted"/>
<sequence length="72" mass="7836">MNGFGRKEPSLKMRILLQVLRYALAGLFFYIAYLGFTWRYNPPAPAPPPGRQAPAVKPPGPAPQAPAGTEGR</sequence>
<organism evidence="3 4">
    <name type="scientific">Tectimicrobiota bacterium</name>
    <dbReference type="NCBI Taxonomy" id="2528274"/>
    <lineage>
        <taxon>Bacteria</taxon>
        <taxon>Pseudomonadati</taxon>
        <taxon>Nitrospinota/Tectimicrobiota group</taxon>
        <taxon>Candidatus Tectimicrobiota</taxon>
    </lineage>
</organism>
<evidence type="ECO:0000256" key="1">
    <source>
        <dbReference type="SAM" id="MobiDB-lite"/>
    </source>
</evidence>
<evidence type="ECO:0000256" key="2">
    <source>
        <dbReference type="SAM" id="Phobius"/>
    </source>
</evidence>
<name>A0A932HVT9_UNCTE</name>
<gene>
    <name evidence="3" type="ORF">HYZ11_03315</name>
</gene>
<feature type="region of interest" description="Disordered" evidence="1">
    <location>
        <begin position="44"/>
        <end position="72"/>
    </location>
</feature>
<feature type="compositionally biased region" description="Pro residues" evidence="1">
    <location>
        <begin position="44"/>
        <end position="64"/>
    </location>
</feature>
<keyword evidence="2" id="KW-0812">Transmembrane</keyword>
<accession>A0A932HVT9</accession>
<keyword evidence="2" id="KW-0472">Membrane</keyword>
<reference evidence="3" key="1">
    <citation type="submission" date="2020-07" db="EMBL/GenBank/DDBJ databases">
        <title>Huge and variable diversity of episymbiotic CPR bacteria and DPANN archaea in groundwater ecosystems.</title>
        <authorList>
            <person name="He C.Y."/>
            <person name="Keren R."/>
            <person name="Whittaker M."/>
            <person name="Farag I.F."/>
            <person name="Doudna J."/>
            <person name="Cate J.H.D."/>
            <person name="Banfield J.F."/>
        </authorList>
    </citation>
    <scope>NUCLEOTIDE SEQUENCE</scope>
    <source>
        <strain evidence="3">NC_groundwater_763_Ag_S-0.2um_68_21</strain>
    </source>
</reference>
<protein>
    <submittedName>
        <fullName evidence="3">Uncharacterized protein</fullName>
    </submittedName>
</protein>
<dbReference type="EMBL" id="JACPUR010000006">
    <property type="protein sequence ID" value="MBI3126614.1"/>
    <property type="molecule type" value="Genomic_DNA"/>
</dbReference>
<keyword evidence="2" id="KW-1133">Transmembrane helix</keyword>
<feature type="transmembrane region" description="Helical" evidence="2">
    <location>
        <begin position="20"/>
        <end position="40"/>
    </location>
</feature>
<comment type="caution">
    <text evidence="3">The sequence shown here is derived from an EMBL/GenBank/DDBJ whole genome shotgun (WGS) entry which is preliminary data.</text>
</comment>